<accession>A0A9P7YIK5</accession>
<protein>
    <recommendedName>
        <fullName evidence="3">HMG box domain-containing protein</fullName>
    </recommendedName>
</protein>
<evidence type="ECO:0000256" key="2">
    <source>
        <dbReference type="SAM" id="MobiDB-lite"/>
    </source>
</evidence>
<evidence type="ECO:0000259" key="3">
    <source>
        <dbReference type="PROSITE" id="PS50118"/>
    </source>
</evidence>
<comment type="caution">
    <text evidence="4">The sequence shown here is derived from an EMBL/GenBank/DDBJ whole genome shotgun (WGS) entry which is preliminary data.</text>
</comment>
<gene>
    <name evidence="4" type="ORF">BJ875DRAFT_22484</name>
</gene>
<dbReference type="OrthoDB" id="1919336at2759"/>
<feature type="DNA-binding region" description="HMG box" evidence="1">
    <location>
        <begin position="232"/>
        <end position="298"/>
    </location>
</feature>
<dbReference type="GO" id="GO:0003677">
    <property type="term" value="F:DNA binding"/>
    <property type="evidence" value="ECO:0007669"/>
    <property type="project" value="UniProtKB-UniRule"/>
</dbReference>
<feature type="compositionally biased region" description="Basic residues" evidence="2">
    <location>
        <begin position="83"/>
        <end position="108"/>
    </location>
</feature>
<evidence type="ECO:0000313" key="5">
    <source>
        <dbReference type="Proteomes" id="UP000824998"/>
    </source>
</evidence>
<feature type="domain" description="HMG box" evidence="3">
    <location>
        <begin position="232"/>
        <end position="298"/>
    </location>
</feature>
<dbReference type="SUPFAM" id="SSF47095">
    <property type="entry name" value="HMG-box"/>
    <property type="match status" value="1"/>
</dbReference>
<dbReference type="GO" id="GO:0005634">
    <property type="term" value="C:nucleus"/>
    <property type="evidence" value="ECO:0007669"/>
    <property type="project" value="UniProtKB-UniRule"/>
</dbReference>
<keyword evidence="5" id="KW-1185">Reference proteome</keyword>
<dbReference type="EMBL" id="MU251474">
    <property type="protein sequence ID" value="KAG9234131.1"/>
    <property type="molecule type" value="Genomic_DNA"/>
</dbReference>
<dbReference type="PROSITE" id="PS50118">
    <property type="entry name" value="HMG_BOX_2"/>
    <property type="match status" value="1"/>
</dbReference>
<dbReference type="InterPro" id="IPR036910">
    <property type="entry name" value="HMG_box_dom_sf"/>
</dbReference>
<dbReference type="InterPro" id="IPR009071">
    <property type="entry name" value="HMG_box_dom"/>
</dbReference>
<organism evidence="4 5">
    <name type="scientific">Amylocarpus encephaloides</name>
    <dbReference type="NCBI Taxonomy" id="45428"/>
    <lineage>
        <taxon>Eukaryota</taxon>
        <taxon>Fungi</taxon>
        <taxon>Dikarya</taxon>
        <taxon>Ascomycota</taxon>
        <taxon>Pezizomycotina</taxon>
        <taxon>Leotiomycetes</taxon>
        <taxon>Helotiales</taxon>
        <taxon>Helotiales incertae sedis</taxon>
        <taxon>Amylocarpus</taxon>
    </lineage>
</organism>
<evidence type="ECO:0000256" key="1">
    <source>
        <dbReference type="PROSITE-ProRule" id="PRU00267"/>
    </source>
</evidence>
<evidence type="ECO:0000313" key="4">
    <source>
        <dbReference type="EMBL" id="KAG9234131.1"/>
    </source>
</evidence>
<dbReference type="Gene3D" id="1.10.30.10">
    <property type="entry name" value="High mobility group box domain"/>
    <property type="match status" value="1"/>
</dbReference>
<reference evidence="4" key="1">
    <citation type="journal article" date="2021" name="IMA Fungus">
        <title>Genomic characterization of three marine fungi, including Emericellopsis atlantica sp. nov. with signatures of a generalist lifestyle and marine biomass degradation.</title>
        <authorList>
            <person name="Hagestad O.C."/>
            <person name="Hou L."/>
            <person name="Andersen J.H."/>
            <person name="Hansen E.H."/>
            <person name="Altermark B."/>
            <person name="Li C."/>
            <person name="Kuhnert E."/>
            <person name="Cox R.J."/>
            <person name="Crous P.W."/>
            <person name="Spatafora J.W."/>
            <person name="Lail K."/>
            <person name="Amirebrahimi M."/>
            <person name="Lipzen A."/>
            <person name="Pangilinan J."/>
            <person name="Andreopoulos W."/>
            <person name="Hayes R.D."/>
            <person name="Ng V."/>
            <person name="Grigoriev I.V."/>
            <person name="Jackson S.A."/>
            <person name="Sutton T.D.S."/>
            <person name="Dobson A.D.W."/>
            <person name="Rama T."/>
        </authorList>
    </citation>
    <scope>NUCLEOTIDE SEQUENCE</scope>
    <source>
        <strain evidence="4">TRa018bII</strain>
    </source>
</reference>
<sequence>MLSSIGRAAVRRSCARASVENKRPIHKVWQLGLFNSSNGRSFLPVSSRVASGPSRFFATATKPAAKPIKRITKPKAKATSTKTTKKPAKKPAKKAAPKKLKPKVKKAKKELTPEEQLAKEVRVLKKQVLTPPKALPSNAWSIIVSEACRPGVRASTSLVEAAARLKQLSIAEREALNHKATQNKTANAAVYKKWVESHTFDEIRAANNARKLLSRKLKRSTKLIQIKDDRQPKHPINQYAYFVKDRMLSGDMKGISNVDALTQFSKEWATVSDAQKKHYLDLAISDKLRYEQEIKTVTQTKA</sequence>
<dbReference type="Pfam" id="PF09011">
    <property type="entry name" value="HMG_box_2"/>
    <property type="match status" value="1"/>
</dbReference>
<feature type="region of interest" description="Disordered" evidence="2">
    <location>
        <begin position="72"/>
        <end position="111"/>
    </location>
</feature>
<name>A0A9P7YIK5_9HELO</name>
<keyword evidence="1" id="KW-0539">Nucleus</keyword>
<dbReference type="AlphaFoldDB" id="A0A9P7YIK5"/>
<dbReference type="Proteomes" id="UP000824998">
    <property type="component" value="Unassembled WGS sequence"/>
</dbReference>
<proteinExistence type="predicted"/>
<keyword evidence="1" id="KW-0238">DNA-binding</keyword>